<proteinExistence type="predicted"/>
<keyword evidence="1" id="KW-1185">Reference proteome</keyword>
<protein>
    <submittedName>
        <fullName evidence="2">DUF148 domain-containing protein</fullName>
    </submittedName>
</protein>
<reference evidence="2" key="1">
    <citation type="submission" date="2017-02" db="UniProtKB">
        <authorList>
            <consortium name="WormBaseParasite"/>
        </authorList>
    </citation>
    <scope>IDENTIFICATION</scope>
</reference>
<dbReference type="WBParaSite" id="PTRK_0000985200.1">
    <property type="protein sequence ID" value="PTRK_0000985200.1"/>
    <property type="gene ID" value="PTRK_0000985200"/>
</dbReference>
<dbReference type="Gene3D" id="3.30.830.10">
    <property type="entry name" value="Metalloenzyme, LuxS/M16 peptidase-like"/>
    <property type="match status" value="1"/>
</dbReference>
<sequence>MKYNYIPYSFLFIFAIFINQGYGLALEPIIHETHYRSAKSFSYEHSTKGMLENCIAKTKVAGTLDLDYNELISKTLDEGRLDMFVILLQDKAQTFCTDMEQKMLLEFLKFSQPQIEYIKKYFSESSVTGSKNKVLNVLKNVLNDEDYKEFEREFYKVKKVYTTANLDNYYKSFYGKNHKLIDNLIYGNIDKIKVIKLMKELENTLIQDPRHEELRQFVFNLYSIKHGELKNIEIPKTDVFNPVQEEIIPIQAIQNNDKNKNIDVVRVSNSFTIE</sequence>
<dbReference type="AlphaFoldDB" id="A0A0N4ZMT5"/>
<evidence type="ECO:0000313" key="1">
    <source>
        <dbReference type="Proteomes" id="UP000038045"/>
    </source>
</evidence>
<dbReference type="Proteomes" id="UP000038045">
    <property type="component" value="Unplaced"/>
</dbReference>
<name>A0A0N4ZMT5_PARTI</name>
<evidence type="ECO:0000313" key="2">
    <source>
        <dbReference type="WBParaSite" id="PTRK_0000985200.1"/>
    </source>
</evidence>
<accession>A0A0N4ZMT5</accession>
<organism evidence="1 2">
    <name type="scientific">Parastrongyloides trichosuri</name>
    <name type="common">Possum-specific nematode worm</name>
    <dbReference type="NCBI Taxonomy" id="131310"/>
    <lineage>
        <taxon>Eukaryota</taxon>
        <taxon>Metazoa</taxon>
        <taxon>Ecdysozoa</taxon>
        <taxon>Nematoda</taxon>
        <taxon>Chromadorea</taxon>
        <taxon>Rhabditida</taxon>
        <taxon>Tylenchina</taxon>
        <taxon>Panagrolaimomorpha</taxon>
        <taxon>Strongyloidoidea</taxon>
        <taxon>Strongyloididae</taxon>
        <taxon>Parastrongyloides</taxon>
    </lineage>
</organism>